<name>A0A669QHT6_PHACC</name>
<dbReference type="PRINTS" id="PR00759">
    <property type="entry name" value="BASICPTASE"/>
</dbReference>
<reference evidence="5" key="1">
    <citation type="submission" date="2025-08" db="UniProtKB">
        <authorList>
            <consortium name="Ensembl"/>
        </authorList>
    </citation>
    <scope>IDENTIFICATION</scope>
</reference>
<dbReference type="FunFam" id="4.10.410.10:FF:000020">
    <property type="entry name" value="Collagen, type VI, alpha 3"/>
    <property type="match status" value="1"/>
</dbReference>
<keyword evidence="3" id="KW-1015">Disulfide bond</keyword>
<proteinExistence type="predicted"/>
<dbReference type="PROSITE" id="PS00280">
    <property type="entry name" value="BPTI_KUNITZ_1"/>
    <property type="match status" value="1"/>
</dbReference>
<dbReference type="Pfam" id="PF00014">
    <property type="entry name" value="Kunitz_BPTI"/>
    <property type="match status" value="1"/>
</dbReference>
<dbReference type="InterPro" id="IPR002223">
    <property type="entry name" value="Kunitz_BPTI"/>
</dbReference>
<dbReference type="SMART" id="SM00131">
    <property type="entry name" value="KU"/>
    <property type="match status" value="1"/>
</dbReference>
<accession>A0A669QHT6</accession>
<keyword evidence="1" id="KW-0646">Protease inhibitor</keyword>
<sequence length="68" mass="7860">TPRDHCVAPPLTGPCRAAFQRWFHSPEYRDCRPFVYGGCRGNRNNYGSKEECLLRCFLPQNATFLPKI</sequence>
<feature type="domain" description="BPTI/Kunitz inhibitor" evidence="4">
    <location>
        <begin position="6"/>
        <end position="56"/>
    </location>
</feature>
<evidence type="ECO:0000256" key="2">
    <source>
        <dbReference type="ARBA" id="ARBA00022900"/>
    </source>
</evidence>
<dbReference type="InterPro" id="IPR020901">
    <property type="entry name" value="Prtase_inh_Kunz-CS"/>
</dbReference>
<dbReference type="PANTHER" id="PTHR47247:SF1">
    <property type="entry name" value="KUNITZ-TYPE PROTEASE INHIBITOR 2"/>
    <property type="match status" value="1"/>
</dbReference>
<dbReference type="InterPro" id="IPR036880">
    <property type="entry name" value="Kunitz_BPTI_sf"/>
</dbReference>
<reference evidence="5" key="2">
    <citation type="submission" date="2025-09" db="UniProtKB">
        <authorList>
            <consortium name="Ensembl"/>
        </authorList>
    </citation>
    <scope>IDENTIFICATION</scope>
</reference>
<organism evidence="5 6">
    <name type="scientific">Phasianus colchicus</name>
    <name type="common">Common pheasant</name>
    <dbReference type="NCBI Taxonomy" id="9054"/>
    <lineage>
        <taxon>Eukaryota</taxon>
        <taxon>Metazoa</taxon>
        <taxon>Chordata</taxon>
        <taxon>Craniata</taxon>
        <taxon>Vertebrata</taxon>
        <taxon>Euteleostomi</taxon>
        <taxon>Archelosauria</taxon>
        <taxon>Archosauria</taxon>
        <taxon>Dinosauria</taxon>
        <taxon>Saurischia</taxon>
        <taxon>Theropoda</taxon>
        <taxon>Coelurosauria</taxon>
        <taxon>Aves</taxon>
        <taxon>Neognathae</taxon>
        <taxon>Galloanserae</taxon>
        <taxon>Galliformes</taxon>
        <taxon>Phasianidae</taxon>
        <taxon>Phasianinae</taxon>
        <taxon>Phasianus</taxon>
    </lineage>
</organism>
<keyword evidence="2" id="KW-0722">Serine protease inhibitor</keyword>
<evidence type="ECO:0000256" key="3">
    <source>
        <dbReference type="ARBA" id="ARBA00023157"/>
    </source>
</evidence>
<evidence type="ECO:0000313" key="6">
    <source>
        <dbReference type="Proteomes" id="UP000472261"/>
    </source>
</evidence>
<dbReference type="Proteomes" id="UP000472261">
    <property type="component" value="Unplaced"/>
</dbReference>
<dbReference type="PANTHER" id="PTHR47247">
    <property type="entry name" value="KUNITZ-TYPE PROTEASE INHIBITOR 2"/>
    <property type="match status" value="1"/>
</dbReference>
<dbReference type="Gene3D" id="4.10.410.10">
    <property type="entry name" value="Pancreatic trypsin inhibitor Kunitz domain"/>
    <property type="match status" value="1"/>
</dbReference>
<dbReference type="Ensembl" id="ENSPCLT00000027932.1">
    <property type="protein sequence ID" value="ENSPCLP00000020289.1"/>
    <property type="gene ID" value="ENSPCLG00000017649.1"/>
</dbReference>
<evidence type="ECO:0000256" key="1">
    <source>
        <dbReference type="ARBA" id="ARBA00022690"/>
    </source>
</evidence>
<dbReference type="AlphaFoldDB" id="A0A669QHT6"/>
<evidence type="ECO:0000313" key="5">
    <source>
        <dbReference type="Ensembl" id="ENSPCLP00000020289.1"/>
    </source>
</evidence>
<dbReference type="PROSITE" id="PS50279">
    <property type="entry name" value="BPTI_KUNITZ_2"/>
    <property type="match status" value="1"/>
</dbReference>
<evidence type="ECO:0000259" key="4">
    <source>
        <dbReference type="PROSITE" id="PS50279"/>
    </source>
</evidence>
<protein>
    <recommendedName>
        <fullName evidence="4">BPTI/Kunitz inhibitor domain-containing protein</fullName>
    </recommendedName>
</protein>
<keyword evidence="6" id="KW-1185">Reference proteome</keyword>
<dbReference type="GO" id="GO:0004867">
    <property type="term" value="F:serine-type endopeptidase inhibitor activity"/>
    <property type="evidence" value="ECO:0007669"/>
    <property type="project" value="UniProtKB-KW"/>
</dbReference>
<dbReference type="OMA" id="PEYGSCH"/>
<dbReference type="SUPFAM" id="SSF57362">
    <property type="entry name" value="BPTI-like"/>
    <property type="match status" value="1"/>
</dbReference>